<sequence>MWTEHFWMGGMWIFPFIMIIVVFFVVFMVFGRGGFRPPWNQNYYQNEQKETPIDILKKRYASGEINKEEFDRIKKDII</sequence>
<dbReference type="EMBL" id="UOEP01000182">
    <property type="protein sequence ID" value="VAW22958.1"/>
    <property type="molecule type" value="Genomic_DNA"/>
</dbReference>
<dbReference type="InterPro" id="IPR018649">
    <property type="entry name" value="SHOCT"/>
</dbReference>
<keyword evidence="1" id="KW-0472">Membrane</keyword>
<reference evidence="3" key="1">
    <citation type="submission" date="2018-06" db="EMBL/GenBank/DDBJ databases">
        <authorList>
            <person name="Zhirakovskaya E."/>
        </authorList>
    </citation>
    <scope>NUCLEOTIDE SEQUENCE</scope>
</reference>
<dbReference type="Pfam" id="PF09851">
    <property type="entry name" value="SHOCT"/>
    <property type="match status" value="1"/>
</dbReference>
<feature type="transmembrane region" description="Helical" evidence="1">
    <location>
        <begin position="6"/>
        <end position="30"/>
    </location>
</feature>
<accession>A0A3B0TY68</accession>
<protein>
    <recommendedName>
        <fullName evidence="2">SHOCT domain-containing protein</fullName>
    </recommendedName>
</protein>
<name>A0A3B0TY68_9ZZZZ</name>
<feature type="domain" description="SHOCT" evidence="2">
    <location>
        <begin position="51"/>
        <end position="77"/>
    </location>
</feature>
<gene>
    <name evidence="3" type="ORF">MNBD_BACTEROID01-2367</name>
</gene>
<evidence type="ECO:0000256" key="1">
    <source>
        <dbReference type="SAM" id="Phobius"/>
    </source>
</evidence>
<keyword evidence="1" id="KW-0812">Transmembrane</keyword>
<proteinExistence type="predicted"/>
<organism evidence="3">
    <name type="scientific">hydrothermal vent metagenome</name>
    <dbReference type="NCBI Taxonomy" id="652676"/>
    <lineage>
        <taxon>unclassified sequences</taxon>
        <taxon>metagenomes</taxon>
        <taxon>ecological metagenomes</taxon>
    </lineage>
</organism>
<evidence type="ECO:0000259" key="2">
    <source>
        <dbReference type="Pfam" id="PF09851"/>
    </source>
</evidence>
<keyword evidence="1" id="KW-1133">Transmembrane helix</keyword>
<evidence type="ECO:0000313" key="3">
    <source>
        <dbReference type="EMBL" id="VAW22958.1"/>
    </source>
</evidence>
<dbReference type="AlphaFoldDB" id="A0A3B0TY68"/>